<dbReference type="GO" id="GO:0019740">
    <property type="term" value="P:nitrogen utilization"/>
    <property type="evidence" value="ECO:0007669"/>
    <property type="project" value="UniProtKB-ARBA"/>
</dbReference>
<evidence type="ECO:0000256" key="7">
    <source>
        <dbReference type="ARBA" id="ARBA00023177"/>
    </source>
</evidence>
<dbReference type="InterPro" id="IPR018047">
    <property type="entry name" value="Ammonium_transpt_CS"/>
</dbReference>
<keyword evidence="7 8" id="KW-0924">Ammonia transport</keyword>
<feature type="transmembrane region" description="Helical" evidence="8">
    <location>
        <begin position="388"/>
        <end position="413"/>
    </location>
</feature>
<dbReference type="EMBL" id="CP017557">
    <property type="protein sequence ID" value="AOW06028.1"/>
    <property type="molecule type" value="Genomic_DNA"/>
</dbReference>
<dbReference type="OrthoDB" id="534912at2759"/>
<evidence type="ECO:0000313" key="14">
    <source>
        <dbReference type="Proteomes" id="UP000256601"/>
    </source>
</evidence>
<dbReference type="GeneID" id="2912240"/>
<evidence type="ECO:0000256" key="9">
    <source>
        <dbReference type="SAM" id="MobiDB-lite"/>
    </source>
</evidence>
<feature type="transmembrane region" description="Helical" evidence="8">
    <location>
        <begin position="181"/>
        <end position="208"/>
    </location>
</feature>
<evidence type="ECO:0000259" key="10">
    <source>
        <dbReference type="Pfam" id="PF00909"/>
    </source>
</evidence>
<dbReference type="VEuPathDB" id="FungiDB:YALI0_E27203g"/>
<comment type="subcellular location">
    <subcellularLocation>
        <location evidence="8">Cell membrane</location>
        <topology evidence="8">Multi-pass membrane protein</topology>
    </subcellularLocation>
    <subcellularLocation>
        <location evidence="1">Membrane</location>
        <topology evidence="1">Multi-pass membrane protein</topology>
    </subcellularLocation>
</comment>
<dbReference type="RefSeq" id="XP_504457.1">
    <property type="nucleotide sequence ID" value="XM_504457.1"/>
</dbReference>
<feature type="transmembrane region" description="Helical" evidence="8">
    <location>
        <begin position="344"/>
        <end position="368"/>
    </location>
</feature>
<protein>
    <recommendedName>
        <fullName evidence="8">Ammonium transporter</fullName>
    </recommendedName>
</protein>
<organism evidence="11 13">
    <name type="scientific">Yarrowia lipolytica</name>
    <name type="common">Candida lipolytica</name>
    <dbReference type="NCBI Taxonomy" id="4952"/>
    <lineage>
        <taxon>Eukaryota</taxon>
        <taxon>Fungi</taxon>
        <taxon>Dikarya</taxon>
        <taxon>Ascomycota</taxon>
        <taxon>Saccharomycotina</taxon>
        <taxon>Dipodascomycetes</taxon>
        <taxon>Dipodascales</taxon>
        <taxon>Dipodascales incertae sedis</taxon>
        <taxon>Yarrowia</taxon>
    </lineage>
</organism>
<dbReference type="PANTHER" id="PTHR43029:SF10">
    <property type="entry name" value="AMMONIUM TRANSPORTER MEP2"/>
    <property type="match status" value="1"/>
</dbReference>
<evidence type="ECO:0000313" key="13">
    <source>
        <dbReference type="Proteomes" id="UP000182444"/>
    </source>
</evidence>
<feature type="transmembrane region" description="Helical" evidence="8">
    <location>
        <begin position="287"/>
        <end position="306"/>
    </location>
</feature>
<dbReference type="eggNOG" id="KOG0682">
    <property type="taxonomic scope" value="Eukaryota"/>
</dbReference>
<evidence type="ECO:0000313" key="12">
    <source>
        <dbReference type="EMBL" id="RDW24040.1"/>
    </source>
</evidence>
<dbReference type="Pfam" id="PF00909">
    <property type="entry name" value="Ammonium_transp"/>
    <property type="match status" value="1"/>
</dbReference>
<feature type="transmembrane region" description="Helical" evidence="8">
    <location>
        <begin position="228"/>
        <end position="245"/>
    </location>
</feature>
<dbReference type="SUPFAM" id="SSF111352">
    <property type="entry name" value="Ammonium transporter"/>
    <property type="match status" value="1"/>
</dbReference>
<evidence type="ECO:0000313" key="11">
    <source>
        <dbReference type="EMBL" id="AOW06028.1"/>
    </source>
</evidence>
<comment type="similarity">
    <text evidence="2 8">Belongs to the ammonia transporter channel (TC 1.A.11.2) family.</text>
</comment>
<dbReference type="GO" id="GO:0005886">
    <property type="term" value="C:plasma membrane"/>
    <property type="evidence" value="ECO:0007669"/>
    <property type="project" value="UniProtKB-SubCell"/>
</dbReference>
<feature type="compositionally biased region" description="Polar residues" evidence="9">
    <location>
        <begin position="464"/>
        <end position="475"/>
    </location>
</feature>
<sequence length="486" mass="51881">MADATSTQAPLPTTGNGGDSLTQNLNVPFLGADMVWIMTSSALVWIMIPGVGLLYSGMSRKHHALSLLWASIMCCALVSFEWFFWGYTLAFSHKAGKFIGTMDNFGLMNVLAAPSVGSSAVPDILYMFYQGMFACITGMLMVGGAHERARLGPMMVYLFIWMTVVYSPIACWTWNPSGWLAVLGGLDFAGGGPVHMSSGAGALAYALWCGKRRDPAVEKLPHYRPSSVTSVVLGTVLLWFGWFGFNGGSSGNASIRGFYAAANTNLAAACGALAWMCVDFFRKGRKWSTVGLCSGAIAGLVGITPAAGFVPIWSAVPIGIITAVFANISGDLKNLLRIDDGLDVFSLHGVGGFCGSVLTAFFAADYIAHLDGATEIKGGWLNHHWAQLGYQLAGAFATLGYSFVVSSVILVIMNRIPYLNVRMTEEEEMLGTDMAQIGEFAFDWEDSGVLDLHGQNPNGMGVTPNVQTPKPSSINENKEAAESDSV</sequence>
<proteinExistence type="inferred from homology"/>
<feature type="compositionally biased region" description="Basic and acidic residues" evidence="9">
    <location>
        <begin position="476"/>
        <end position="486"/>
    </location>
</feature>
<feature type="transmembrane region" description="Helical" evidence="8">
    <location>
        <begin position="67"/>
        <end position="85"/>
    </location>
</feature>
<dbReference type="VEuPathDB" id="FungiDB:YALI1_E32180g"/>
<dbReference type="InterPro" id="IPR029020">
    <property type="entry name" value="Ammonium/urea_transptr"/>
</dbReference>
<feature type="transmembrane region" description="Helical" evidence="8">
    <location>
        <begin position="155"/>
        <end position="175"/>
    </location>
</feature>
<accession>A0A1D8NK74</accession>
<feature type="transmembrane region" description="Helical" evidence="8">
    <location>
        <begin position="34"/>
        <end position="55"/>
    </location>
</feature>
<dbReference type="KEGG" id="yli:2912240"/>
<dbReference type="NCBIfam" id="TIGR00836">
    <property type="entry name" value="amt"/>
    <property type="match status" value="1"/>
</dbReference>
<dbReference type="Proteomes" id="UP000182444">
    <property type="component" value="Chromosome 1E"/>
</dbReference>
<feature type="transmembrane region" description="Helical" evidence="8">
    <location>
        <begin position="124"/>
        <end position="143"/>
    </location>
</feature>
<evidence type="ECO:0000256" key="8">
    <source>
        <dbReference type="RuleBase" id="RU362002"/>
    </source>
</evidence>
<dbReference type="Gene3D" id="1.10.3430.10">
    <property type="entry name" value="Ammonium transporter AmtB like domains"/>
    <property type="match status" value="1"/>
</dbReference>
<dbReference type="PROSITE" id="PS01219">
    <property type="entry name" value="AMMONIUM_TRANSP"/>
    <property type="match status" value="1"/>
</dbReference>
<evidence type="ECO:0000256" key="6">
    <source>
        <dbReference type="ARBA" id="ARBA00023136"/>
    </source>
</evidence>
<name>A0A1D8NK74_YARLL</name>
<feature type="transmembrane region" description="Helical" evidence="8">
    <location>
        <begin position="312"/>
        <end position="332"/>
    </location>
</feature>
<keyword evidence="4 8" id="KW-0812">Transmembrane</keyword>
<keyword evidence="3 8" id="KW-0813">Transport</keyword>
<reference evidence="12 14" key="2">
    <citation type="submission" date="2018-07" db="EMBL/GenBank/DDBJ databases">
        <title>Draft Genome Assemblies for Five Robust Yarrowia lipolytica Strains Exhibiting High Lipid Production and Pentose Sugar Utilization and Sugar Alcohol Secretion from Undetoxified Lignocellulosic Biomass Hydrolysates.</title>
        <authorList>
            <consortium name="DOE Joint Genome Institute"/>
            <person name="Walker C."/>
            <person name="Ryu S."/>
            <person name="Na H."/>
            <person name="Zane M."/>
            <person name="LaButti K."/>
            <person name="Lipzen A."/>
            <person name="Haridas S."/>
            <person name="Barry K."/>
            <person name="Grigoriev I.V."/>
            <person name="Quarterman J."/>
            <person name="Slininger P."/>
            <person name="Dien B."/>
            <person name="Trinh C.T."/>
        </authorList>
    </citation>
    <scope>NUCLEOTIDE SEQUENCE [LARGE SCALE GENOMIC DNA]</scope>
    <source>
        <strain evidence="12 14">YB392</strain>
    </source>
</reference>
<dbReference type="GO" id="GO:0008519">
    <property type="term" value="F:ammonium channel activity"/>
    <property type="evidence" value="ECO:0007669"/>
    <property type="project" value="InterPro"/>
</dbReference>
<feature type="region of interest" description="Disordered" evidence="9">
    <location>
        <begin position="454"/>
        <end position="486"/>
    </location>
</feature>
<dbReference type="OMA" id="CAGSDVM"/>
<dbReference type="InterPro" id="IPR024041">
    <property type="entry name" value="NH4_transpt_AmtB-like_dom"/>
</dbReference>
<dbReference type="PANTHER" id="PTHR43029">
    <property type="entry name" value="AMMONIUM TRANSPORTER MEP2"/>
    <property type="match status" value="1"/>
</dbReference>
<evidence type="ECO:0000256" key="4">
    <source>
        <dbReference type="ARBA" id="ARBA00022692"/>
    </source>
</evidence>
<dbReference type="EMBL" id="KZ859052">
    <property type="protein sequence ID" value="RDW24040.1"/>
    <property type="molecule type" value="Genomic_DNA"/>
</dbReference>
<reference evidence="11 13" key="1">
    <citation type="journal article" date="2016" name="PLoS ONE">
        <title>Sequence Assembly of Yarrowia lipolytica Strain W29/CLIB89 Shows Transposable Element Diversity.</title>
        <authorList>
            <person name="Magnan C."/>
            <person name="Yu J."/>
            <person name="Chang I."/>
            <person name="Jahn E."/>
            <person name="Kanomata Y."/>
            <person name="Wu J."/>
            <person name="Zeller M."/>
            <person name="Oakes M."/>
            <person name="Baldi P."/>
            <person name="Sandmeyer S."/>
        </authorList>
    </citation>
    <scope>NUCLEOTIDE SEQUENCE [LARGE SCALE GENOMIC DNA]</scope>
    <source>
        <strain evidence="11">CLIB89</strain>
        <strain evidence="13">CLIB89(W29)</strain>
    </source>
</reference>
<keyword evidence="6 8" id="KW-0472">Membrane</keyword>
<evidence type="ECO:0000256" key="3">
    <source>
        <dbReference type="ARBA" id="ARBA00022448"/>
    </source>
</evidence>
<dbReference type="FunFam" id="1.10.3430.10:FF:000003">
    <property type="entry name" value="Ammonium transporter"/>
    <property type="match status" value="1"/>
</dbReference>
<evidence type="ECO:0000256" key="1">
    <source>
        <dbReference type="ARBA" id="ARBA00004141"/>
    </source>
</evidence>
<dbReference type="InterPro" id="IPR001905">
    <property type="entry name" value="Ammonium_transpt"/>
</dbReference>
<gene>
    <name evidence="12" type="ORF">B0I71DRAFT_134910</name>
    <name evidence="11" type="ORF">YALI1_E32180g</name>
</gene>
<dbReference type="Proteomes" id="UP000256601">
    <property type="component" value="Unassembled WGS sequence"/>
</dbReference>
<evidence type="ECO:0000256" key="2">
    <source>
        <dbReference type="ARBA" id="ARBA00005887"/>
    </source>
</evidence>
<dbReference type="AlphaFoldDB" id="A0A1D8NK74"/>
<keyword evidence="5 8" id="KW-1133">Transmembrane helix</keyword>
<feature type="domain" description="Ammonium transporter AmtB-like" evidence="10">
    <location>
        <begin position="35"/>
        <end position="442"/>
    </location>
</feature>
<feature type="transmembrane region" description="Helical" evidence="8">
    <location>
        <begin position="257"/>
        <end position="275"/>
    </location>
</feature>
<evidence type="ECO:0000256" key="5">
    <source>
        <dbReference type="ARBA" id="ARBA00022989"/>
    </source>
</evidence>